<dbReference type="PANTHER" id="PTHR32479">
    <property type="entry name" value="GLYCOLATE OXIDASE IRON-SULFUR SUBUNIT"/>
    <property type="match status" value="1"/>
</dbReference>
<keyword evidence="9" id="KW-1185">Reference proteome</keyword>
<feature type="domain" description="4Fe-4S ferredoxin-type" evidence="7">
    <location>
        <begin position="15"/>
        <end position="45"/>
    </location>
</feature>
<dbReference type="PROSITE" id="PS00198">
    <property type="entry name" value="4FE4S_FER_1"/>
    <property type="match status" value="1"/>
</dbReference>
<dbReference type="AlphaFoldDB" id="A0A1G9RVZ0"/>
<keyword evidence="6" id="KW-0813">Transport</keyword>
<evidence type="ECO:0000256" key="4">
    <source>
        <dbReference type="ARBA" id="ARBA00023004"/>
    </source>
</evidence>
<organism evidence="8 9">
    <name type="scientific">Sediminibacillus halophilus</name>
    <dbReference type="NCBI Taxonomy" id="482461"/>
    <lineage>
        <taxon>Bacteria</taxon>
        <taxon>Bacillati</taxon>
        <taxon>Bacillota</taxon>
        <taxon>Bacilli</taxon>
        <taxon>Bacillales</taxon>
        <taxon>Bacillaceae</taxon>
        <taxon>Sediminibacillus</taxon>
    </lineage>
</organism>
<keyword evidence="3" id="KW-0677">Repeat</keyword>
<dbReference type="InterPro" id="IPR012257">
    <property type="entry name" value="Glc_ox_4Fe-4S"/>
</dbReference>
<dbReference type="STRING" id="482461.SAMN05216244_2164"/>
<comment type="catalytic activity">
    <reaction evidence="6">
        <text>glycolate + A = glyoxylate + AH2</text>
        <dbReference type="Rhea" id="RHEA:21264"/>
        <dbReference type="ChEBI" id="CHEBI:13193"/>
        <dbReference type="ChEBI" id="CHEBI:17499"/>
        <dbReference type="ChEBI" id="CHEBI:29805"/>
        <dbReference type="ChEBI" id="CHEBI:36655"/>
        <dbReference type="EC" id="1.1.99.14"/>
    </reaction>
</comment>
<evidence type="ECO:0000259" key="7">
    <source>
        <dbReference type="PROSITE" id="PS51379"/>
    </source>
</evidence>
<name>A0A1G9RVZ0_9BACI</name>
<protein>
    <recommendedName>
        <fullName evidence="6">Glycolate oxidase iron-sulfur subunit</fullName>
        <ecNumber evidence="6">1.1.99.14</ecNumber>
    </recommendedName>
</protein>
<dbReference type="PROSITE" id="PS51379">
    <property type="entry name" value="4FE4S_FER_2"/>
    <property type="match status" value="2"/>
</dbReference>
<evidence type="ECO:0000313" key="8">
    <source>
        <dbReference type="EMBL" id="SDM27332.1"/>
    </source>
</evidence>
<evidence type="ECO:0000256" key="6">
    <source>
        <dbReference type="PIRNR" id="PIRNR000139"/>
    </source>
</evidence>
<comment type="cofactor">
    <cofactor evidence="6">
        <name>[4Fe-4S] cluster</name>
        <dbReference type="ChEBI" id="CHEBI:49883"/>
    </cofactor>
    <text evidence="6">Binds 2 [4Fe-4S] clusters.</text>
</comment>
<dbReference type="EMBL" id="FNHF01000002">
    <property type="protein sequence ID" value="SDM27332.1"/>
    <property type="molecule type" value="Genomic_DNA"/>
</dbReference>
<proteinExistence type="predicted"/>
<reference evidence="9" key="1">
    <citation type="submission" date="2016-10" db="EMBL/GenBank/DDBJ databases">
        <authorList>
            <person name="Varghese N."/>
            <person name="Submissions S."/>
        </authorList>
    </citation>
    <scope>NUCLEOTIDE SEQUENCE [LARGE SCALE GENOMIC DNA]</scope>
    <source>
        <strain evidence="9">CGMCC 1.6199</strain>
    </source>
</reference>
<dbReference type="Proteomes" id="UP000182347">
    <property type="component" value="Unassembled WGS sequence"/>
</dbReference>
<dbReference type="InterPro" id="IPR009051">
    <property type="entry name" value="Helical_ferredxn"/>
</dbReference>
<dbReference type="SUPFAM" id="SSF46548">
    <property type="entry name" value="alpha-helical ferredoxin"/>
    <property type="match status" value="1"/>
</dbReference>
<evidence type="ECO:0000256" key="3">
    <source>
        <dbReference type="ARBA" id="ARBA00022737"/>
    </source>
</evidence>
<sequence length="453" mass="50553">MKTAEKQRIQQQFQEKMDYDELLNCMRCGFCLPSCPTYMESGKDEAHSPRGRIALMKAVVDGDIEPDEDVKRSLDMCLGCRACEPVCPSGVNYGHLLEQARDIIYQNQQQSIPVKVVRKAAFQGLFPHQQRMIGLTGLIGFYQRSGLRTVARKSGAMKLLPESMQLMEKVLPDVPTSKSMKQRQRHFQPTVPLKKRVAFFAGCLMDTVFLPTNDATTKLLQYAGCEIVVPEAQACCGALHGHSGEKQQAKKMAKRNIEAFEEAEIDYIITNAGGCGAFLVDYGHLLKDEPEWKARAEAFSSKIKDISSVLVELGFEKLPLSLQDEIITYQDSCHLKNVQKTFMEPRKLLSSIDGAQYVEMKDAGRCCGSAGIYNLVETEMSMQILDYKMEQTKATKAKTIVTANPGCLLQMKLGIEKEGLSDQIRAVHIVDLLLEAYENANSTYSNQSNSSSI</sequence>
<dbReference type="PANTHER" id="PTHR32479:SF17">
    <property type="entry name" value="GLYCOLATE OXIDASE IRON-SULFUR SUBUNIT"/>
    <property type="match status" value="1"/>
</dbReference>
<feature type="domain" description="4Fe-4S ferredoxin-type" evidence="7">
    <location>
        <begin position="68"/>
        <end position="91"/>
    </location>
</feature>
<evidence type="ECO:0000256" key="1">
    <source>
        <dbReference type="ARBA" id="ARBA00022485"/>
    </source>
</evidence>
<dbReference type="PIRSF" id="PIRSF000139">
    <property type="entry name" value="Glc_ox_4Fe-4S"/>
    <property type="match status" value="1"/>
</dbReference>
<accession>A0A1G9RVZ0</accession>
<evidence type="ECO:0000256" key="2">
    <source>
        <dbReference type="ARBA" id="ARBA00022723"/>
    </source>
</evidence>
<evidence type="ECO:0000313" key="9">
    <source>
        <dbReference type="Proteomes" id="UP000182347"/>
    </source>
</evidence>
<dbReference type="GO" id="GO:0046872">
    <property type="term" value="F:metal ion binding"/>
    <property type="evidence" value="ECO:0007669"/>
    <property type="project" value="UniProtKB-UniRule"/>
</dbReference>
<dbReference type="Pfam" id="PF02754">
    <property type="entry name" value="CCG"/>
    <property type="match status" value="2"/>
</dbReference>
<comment type="function">
    <text evidence="6">Component of a complex that catalyzes the oxidation of glycolate to glyoxylate.</text>
</comment>
<keyword evidence="5 6" id="KW-0411">Iron-sulfur</keyword>
<dbReference type="InterPro" id="IPR004017">
    <property type="entry name" value="Cys_rich_dom"/>
</dbReference>
<evidence type="ECO:0000256" key="5">
    <source>
        <dbReference type="ARBA" id="ARBA00023014"/>
    </source>
</evidence>
<dbReference type="GO" id="GO:0019154">
    <property type="term" value="F:glycolate dehydrogenase activity"/>
    <property type="evidence" value="ECO:0007669"/>
    <property type="project" value="UniProtKB-EC"/>
</dbReference>
<dbReference type="GO" id="GO:0051539">
    <property type="term" value="F:4 iron, 4 sulfur cluster binding"/>
    <property type="evidence" value="ECO:0007669"/>
    <property type="project" value="UniProtKB-UniRule"/>
</dbReference>
<keyword evidence="4 6" id="KW-0408">Iron</keyword>
<dbReference type="Gene3D" id="1.10.1060.10">
    <property type="entry name" value="Alpha-helical ferredoxin"/>
    <property type="match status" value="1"/>
</dbReference>
<keyword evidence="1 6" id="KW-0004">4Fe-4S</keyword>
<dbReference type="EC" id="1.1.99.14" evidence="6"/>
<keyword evidence="2 6" id="KW-0479">Metal-binding</keyword>
<gene>
    <name evidence="8" type="ORF">SAMN05216244_2164</name>
</gene>
<keyword evidence="6" id="KW-0249">Electron transport</keyword>
<dbReference type="InterPro" id="IPR017900">
    <property type="entry name" value="4Fe4S_Fe_S_CS"/>
</dbReference>
<dbReference type="InterPro" id="IPR017896">
    <property type="entry name" value="4Fe4S_Fe-S-bd"/>
</dbReference>
<dbReference type="Pfam" id="PF13183">
    <property type="entry name" value="Fer4_8"/>
    <property type="match status" value="1"/>
</dbReference>
<comment type="catalytic activity">
    <reaction evidence="6">
        <text>(R)-lactate + A = pyruvate + AH2</text>
        <dbReference type="Rhea" id="RHEA:15089"/>
        <dbReference type="ChEBI" id="CHEBI:13193"/>
        <dbReference type="ChEBI" id="CHEBI:15361"/>
        <dbReference type="ChEBI" id="CHEBI:16004"/>
        <dbReference type="ChEBI" id="CHEBI:17499"/>
    </reaction>
</comment>